<proteinExistence type="predicted"/>
<accession>A0A438C674</accession>
<sequence length="216" mass="24170">MAIVSSHSWSLFLETRRKSSSLSHIKLNKTSEEAISTLHCLAIRGQEPPLRRIQHLGPRPDHSIFEGGVPSNPPQRRYEMRRPLTTPGDFFAPETQKVALQLIGPGLQALDSRQTLQLDPRPLPILSVLPACHATAVGASGFIWTAQRYHLEHLMTPREFFHLSGTRLLSVYDTHGAQSPIAIHFSIDGRQGILEARHVAQALDIPYELVDPQFLE</sequence>
<name>A0A438C674_VITVI</name>
<evidence type="ECO:0000256" key="1">
    <source>
        <dbReference type="SAM" id="MobiDB-lite"/>
    </source>
</evidence>
<dbReference type="EMBL" id="QGNW01002514">
    <property type="protein sequence ID" value="RVW18752.1"/>
    <property type="molecule type" value="Genomic_DNA"/>
</dbReference>
<protein>
    <submittedName>
        <fullName evidence="2">Uncharacterized protein</fullName>
    </submittedName>
</protein>
<evidence type="ECO:0000313" key="3">
    <source>
        <dbReference type="Proteomes" id="UP000288805"/>
    </source>
</evidence>
<dbReference type="AlphaFoldDB" id="A0A438C674"/>
<organism evidence="2 3">
    <name type="scientific">Vitis vinifera</name>
    <name type="common">Grape</name>
    <dbReference type="NCBI Taxonomy" id="29760"/>
    <lineage>
        <taxon>Eukaryota</taxon>
        <taxon>Viridiplantae</taxon>
        <taxon>Streptophyta</taxon>
        <taxon>Embryophyta</taxon>
        <taxon>Tracheophyta</taxon>
        <taxon>Spermatophyta</taxon>
        <taxon>Magnoliopsida</taxon>
        <taxon>eudicotyledons</taxon>
        <taxon>Gunneridae</taxon>
        <taxon>Pentapetalae</taxon>
        <taxon>rosids</taxon>
        <taxon>Vitales</taxon>
        <taxon>Vitaceae</taxon>
        <taxon>Viteae</taxon>
        <taxon>Vitis</taxon>
    </lineage>
</organism>
<gene>
    <name evidence="2" type="ORF">CK203_098141</name>
</gene>
<dbReference type="Proteomes" id="UP000288805">
    <property type="component" value="Unassembled WGS sequence"/>
</dbReference>
<comment type="caution">
    <text evidence="2">The sequence shown here is derived from an EMBL/GenBank/DDBJ whole genome shotgun (WGS) entry which is preliminary data.</text>
</comment>
<reference evidence="2 3" key="1">
    <citation type="journal article" date="2018" name="PLoS Genet.">
        <title>Population sequencing reveals clonal diversity and ancestral inbreeding in the grapevine cultivar Chardonnay.</title>
        <authorList>
            <person name="Roach M.J."/>
            <person name="Johnson D.L."/>
            <person name="Bohlmann J."/>
            <person name="van Vuuren H.J."/>
            <person name="Jones S.J."/>
            <person name="Pretorius I.S."/>
            <person name="Schmidt S.A."/>
            <person name="Borneman A.R."/>
        </authorList>
    </citation>
    <scope>NUCLEOTIDE SEQUENCE [LARGE SCALE GENOMIC DNA]</scope>
    <source>
        <strain evidence="3">cv. Chardonnay</strain>
        <tissue evidence="2">Leaf</tissue>
    </source>
</reference>
<evidence type="ECO:0000313" key="2">
    <source>
        <dbReference type="EMBL" id="RVW18752.1"/>
    </source>
</evidence>
<feature type="region of interest" description="Disordered" evidence="1">
    <location>
        <begin position="56"/>
        <end position="76"/>
    </location>
</feature>